<keyword evidence="4" id="KW-1185">Reference proteome</keyword>
<name>A0A8G2FL41_ACIRU</name>
<feature type="signal peptide" evidence="2">
    <location>
        <begin position="1"/>
        <end position="22"/>
    </location>
</feature>
<feature type="region of interest" description="Disordered" evidence="1">
    <location>
        <begin position="141"/>
        <end position="173"/>
    </location>
</feature>
<feature type="compositionally biased region" description="Pro residues" evidence="1">
    <location>
        <begin position="147"/>
        <end position="160"/>
    </location>
</feature>
<dbReference type="AlphaFoldDB" id="A0A8G2FL41"/>
<reference evidence="3 4" key="1">
    <citation type="submission" date="2017-01" db="EMBL/GenBank/DDBJ databases">
        <authorList>
            <person name="Varghese N."/>
            <person name="Submissions S."/>
        </authorList>
    </citation>
    <scope>NUCLEOTIDE SEQUENCE [LARGE SCALE GENOMIC DNA]</scope>
    <source>
        <strain evidence="3 4">ATCC 35905</strain>
    </source>
</reference>
<accession>A0A8G2FL41</accession>
<keyword evidence="2" id="KW-0732">Signal</keyword>
<organism evidence="3 4">
    <name type="scientific">Acidiphilium rubrum</name>
    <dbReference type="NCBI Taxonomy" id="526"/>
    <lineage>
        <taxon>Bacteria</taxon>
        <taxon>Pseudomonadati</taxon>
        <taxon>Pseudomonadota</taxon>
        <taxon>Alphaproteobacteria</taxon>
        <taxon>Acetobacterales</taxon>
        <taxon>Acidocellaceae</taxon>
        <taxon>Acidiphilium</taxon>
    </lineage>
</organism>
<dbReference type="Proteomes" id="UP000186308">
    <property type="component" value="Unassembled WGS sequence"/>
</dbReference>
<evidence type="ECO:0000256" key="1">
    <source>
        <dbReference type="SAM" id="MobiDB-lite"/>
    </source>
</evidence>
<protein>
    <submittedName>
        <fullName evidence="3">General secretion pathway protein N</fullName>
    </submittedName>
</protein>
<proteinExistence type="predicted"/>
<evidence type="ECO:0000256" key="2">
    <source>
        <dbReference type="SAM" id="SignalP"/>
    </source>
</evidence>
<sequence>MITLRRAALIVLAAALASVCIAEISAQPPPPPHRPIALLPPHPAPPPGGDATGAITTILARPLFRPDRRPVAVAARGDSTLPRLSGILIGPSLRLAIFTPAAGPTRLVKQGGRIGAYRVSTIAATAVTLTAPGVRLVLTPHFAGTPDAPPPSAQPDPPLRPHGLPLIQTPGRQ</sequence>
<comment type="caution">
    <text evidence="3">The sequence shown here is derived from an EMBL/GenBank/DDBJ whole genome shotgun (WGS) entry which is preliminary data.</text>
</comment>
<dbReference type="RefSeq" id="WP_029312888.1">
    <property type="nucleotide sequence ID" value="NZ_DAOMCH010000010.1"/>
</dbReference>
<dbReference type="EMBL" id="FTNE01000001">
    <property type="protein sequence ID" value="SIQ10576.1"/>
    <property type="molecule type" value="Genomic_DNA"/>
</dbReference>
<evidence type="ECO:0000313" key="4">
    <source>
        <dbReference type="Proteomes" id="UP000186308"/>
    </source>
</evidence>
<gene>
    <name evidence="3" type="ORF">SAMN05421828_101291</name>
</gene>
<feature type="chain" id="PRO_5034499995" evidence="2">
    <location>
        <begin position="23"/>
        <end position="173"/>
    </location>
</feature>
<dbReference type="OrthoDB" id="7284958at2"/>
<evidence type="ECO:0000313" key="3">
    <source>
        <dbReference type="EMBL" id="SIQ10576.1"/>
    </source>
</evidence>